<keyword evidence="2 3" id="KW-0808">Transferase</keyword>
<organism evidence="3 4">
    <name type="scientific">Pasteurella multocida</name>
    <dbReference type="NCBI Taxonomy" id="747"/>
    <lineage>
        <taxon>Bacteria</taxon>
        <taxon>Pseudomonadati</taxon>
        <taxon>Pseudomonadota</taxon>
        <taxon>Gammaproteobacteria</taxon>
        <taxon>Pasteurellales</taxon>
        <taxon>Pasteurellaceae</taxon>
        <taxon>Pasteurella</taxon>
    </lineage>
</organism>
<dbReference type="InterPro" id="IPR029063">
    <property type="entry name" value="SAM-dependent_MTases_sf"/>
</dbReference>
<name>A0A849CQ00_PASMD</name>
<evidence type="ECO:0000256" key="1">
    <source>
        <dbReference type="ARBA" id="ARBA00022603"/>
    </source>
</evidence>
<dbReference type="InterPro" id="IPR016874">
    <property type="entry name" value="TcmP-like"/>
</dbReference>
<dbReference type="InterPro" id="IPR007213">
    <property type="entry name" value="Ppm1/Ppm2/Tcmp"/>
</dbReference>
<dbReference type="RefSeq" id="WP_014668575.1">
    <property type="nucleotide sequence ID" value="NZ_CP030096.1"/>
</dbReference>
<proteinExistence type="predicted"/>
<keyword evidence="1 3" id="KW-0489">Methyltransferase</keyword>
<dbReference type="PANTHER" id="PTHR43619:SF2">
    <property type="entry name" value="S-ADENOSYL-L-METHIONINE-DEPENDENT METHYLTRANSFERASES SUPERFAMILY PROTEIN"/>
    <property type="match status" value="1"/>
</dbReference>
<dbReference type="SUPFAM" id="SSF53335">
    <property type="entry name" value="S-adenosyl-L-methionine-dependent methyltransferases"/>
    <property type="match status" value="1"/>
</dbReference>
<dbReference type="GO" id="GO:0032259">
    <property type="term" value="P:methylation"/>
    <property type="evidence" value="ECO:0007669"/>
    <property type="project" value="UniProtKB-KW"/>
</dbReference>
<dbReference type="GO" id="GO:0008168">
    <property type="term" value="F:methyltransferase activity"/>
    <property type="evidence" value="ECO:0007669"/>
    <property type="project" value="UniProtKB-KW"/>
</dbReference>
<dbReference type="Gene3D" id="3.40.50.150">
    <property type="entry name" value="Vaccinia Virus protein VP39"/>
    <property type="match status" value="1"/>
</dbReference>
<protein>
    <submittedName>
        <fullName evidence="3">Class I SAM-dependent methyltransferase</fullName>
    </submittedName>
</protein>
<dbReference type="PIRSF" id="PIRSF028177">
    <property type="entry name" value="Polyketide_synth_Omtfrase_TcmP"/>
    <property type="match status" value="1"/>
</dbReference>
<dbReference type="Proteomes" id="UP000540079">
    <property type="component" value="Unassembled WGS sequence"/>
</dbReference>
<gene>
    <name evidence="3" type="ORF">C2800_09645</name>
</gene>
<evidence type="ECO:0000313" key="3">
    <source>
        <dbReference type="EMBL" id="NNI79676.1"/>
    </source>
</evidence>
<dbReference type="EMBL" id="PPVL01000009">
    <property type="protein sequence ID" value="NNI79676.1"/>
    <property type="molecule type" value="Genomic_DNA"/>
</dbReference>
<evidence type="ECO:0000313" key="4">
    <source>
        <dbReference type="Proteomes" id="UP000540079"/>
    </source>
</evidence>
<accession>A0A849CQ00</accession>
<sequence>MSDKISPNKISALSSTLLITLWAKAVEYDKANPLLKDREAVRMKKQIDYDFQKFESAHLSQVGCCGRAKLFDQESLKFLSQHQDAVVVQLGAGLDARFERLGKPQLSAWYDLDLPEVINIRRQLLPETSNHYLADSLFNTDWMKTVSQHNKPVLLILEGVLMFFPKEQVKQFIASVAENLPNSTMIFDIVPPMAVGRSKYHDSLKKIDSQERPEFSWTIQEIKEIEAWHAAIKLRSVHYISDVCRDRYPCWTRLLYATRWGKHNLDPRVVTISFVT</sequence>
<evidence type="ECO:0000256" key="2">
    <source>
        <dbReference type="ARBA" id="ARBA00022679"/>
    </source>
</evidence>
<dbReference type="AlphaFoldDB" id="A0A849CQ00"/>
<dbReference type="PANTHER" id="PTHR43619">
    <property type="entry name" value="S-ADENOSYL-L-METHIONINE-DEPENDENT METHYLTRANSFERASE YKTD-RELATED"/>
    <property type="match status" value="1"/>
</dbReference>
<dbReference type="Pfam" id="PF04072">
    <property type="entry name" value="LCM"/>
    <property type="match status" value="1"/>
</dbReference>
<comment type="caution">
    <text evidence="3">The sequence shown here is derived from an EMBL/GenBank/DDBJ whole genome shotgun (WGS) entry which is preliminary data.</text>
</comment>
<reference evidence="3 4" key="1">
    <citation type="journal article" date="2018" name="Front. Microbiol.">
        <title>Genetic and Phylogenetic Characteristics of Pasteurella multocida Isolates From Different Host Species.</title>
        <authorList>
            <person name="Peng Z."/>
            <person name="Liang W."/>
            <person name="Wang F."/>
            <person name="Xu Z."/>
            <person name="Xie Z."/>
            <person name="Lian Z."/>
            <person name="Hua L."/>
            <person name="Zhou R."/>
            <person name="Chen H."/>
            <person name="Wu B."/>
        </authorList>
    </citation>
    <scope>NUCLEOTIDE SEQUENCE [LARGE SCALE GENOMIC DNA]</scope>
    <source>
        <strain evidence="3 4">HNA06</strain>
    </source>
</reference>